<protein>
    <submittedName>
        <fullName evidence="2">Uncharacterized protein</fullName>
    </submittedName>
</protein>
<keyword evidence="1" id="KW-0472">Membrane</keyword>
<dbReference type="EMBL" id="JAEPCM010000091">
    <property type="protein sequence ID" value="MCG7945363.1"/>
    <property type="molecule type" value="Genomic_DNA"/>
</dbReference>
<keyword evidence="1" id="KW-1133">Transmembrane helix</keyword>
<comment type="caution">
    <text evidence="2">The sequence shown here is derived from an EMBL/GenBank/DDBJ whole genome shotgun (WGS) entry which is preliminary data.</text>
</comment>
<feature type="transmembrane region" description="Helical" evidence="1">
    <location>
        <begin position="50"/>
        <end position="71"/>
    </location>
</feature>
<reference evidence="2" key="1">
    <citation type="journal article" date="2021" name="Proc. Natl. Acad. Sci. U.S.A.">
        <title>Global biogeography of chemosynthetic symbionts reveals both localized and globally distributed symbiont groups. .</title>
        <authorList>
            <person name="Osvatic J.T."/>
            <person name="Wilkins L.G.E."/>
            <person name="Leibrecht L."/>
            <person name="Leray M."/>
            <person name="Zauner S."/>
            <person name="Polzin J."/>
            <person name="Camacho Y."/>
            <person name="Gros O."/>
            <person name="van Gils J.A."/>
            <person name="Eisen J.A."/>
            <person name="Petersen J.M."/>
            <person name="Yuen B."/>
        </authorList>
    </citation>
    <scope>NUCLEOTIDE SEQUENCE</scope>
    <source>
        <strain evidence="2">MAGclacostrist064TRANS</strain>
    </source>
</reference>
<proteinExistence type="predicted"/>
<sequence>MDNIREGAYRVIKTVASPLRFFAVAAIVLGVIIVVLAWKSSLPPDVTVNIITVAFVVLLFLIILVGVLVIFSPKKLVFDQEAHLTVLREKLGDNELPMSYEQGALPSVTATEALAHMEEEK</sequence>
<evidence type="ECO:0000313" key="3">
    <source>
        <dbReference type="Proteomes" id="UP000886667"/>
    </source>
</evidence>
<organism evidence="2 3">
    <name type="scientific">Candidatus Thiodiazotropha taylori</name>
    <dbReference type="NCBI Taxonomy" id="2792791"/>
    <lineage>
        <taxon>Bacteria</taxon>
        <taxon>Pseudomonadati</taxon>
        <taxon>Pseudomonadota</taxon>
        <taxon>Gammaproteobacteria</taxon>
        <taxon>Chromatiales</taxon>
        <taxon>Sedimenticolaceae</taxon>
        <taxon>Candidatus Thiodiazotropha</taxon>
    </lineage>
</organism>
<dbReference type="Proteomes" id="UP000886667">
    <property type="component" value="Unassembled WGS sequence"/>
</dbReference>
<accession>A0A9E4KBP0</accession>
<evidence type="ECO:0000256" key="1">
    <source>
        <dbReference type="SAM" id="Phobius"/>
    </source>
</evidence>
<name>A0A9E4KBP0_9GAMM</name>
<evidence type="ECO:0000313" key="2">
    <source>
        <dbReference type="EMBL" id="MCG7945363.1"/>
    </source>
</evidence>
<dbReference type="AlphaFoldDB" id="A0A9E4KBP0"/>
<feature type="transmembrane region" description="Helical" evidence="1">
    <location>
        <begin position="21"/>
        <end position="38"/>
    </location>
</feature>
<gene>
    <name evidence="2" type="ORF">JAZ07_03345</name>
</gene>
<keyword evidence="1" id="KW-0812">Transmembrane</keyword>